<reference evidence="1" key="2">
    <citation type="submission" date="2021-02" db="EMBL/GenBank/DDBJ databases">
        <authorList>
            <person name="Kimball J.A."/>
            <person name="Haas M.W."/>
            <person name="Macchietto M."/>
            <person name="Kono T."/>
            <person name="Duquette J."/>
            <person name="Shao M."/>
        </authorList>
    </citation>
    <scope>NUCLEOTIDE SEQUENCE</scope>
    <source>
        <tissue evidence="1">Fresh leaf tissue</tissue>
    </source>
</reference>
<name>A0A8J5RUR6_ZIZPA</name>
<accession>A0A8J5RUR6</accession>
<organism evidence="1 2">
    <name type="scientific">Zizania palustris</name>
    <name type="common">Northern wild rice</name>
    <dbReference type="NCBI Taxonomy" id="103762"/>
    <lineage>
        <taxon>Eukaryota</taxon>
        <taxon>Viridiplantae</taxon>
        <taxon>Streptophyta</taxon>
        <taxon>Embryophyta</taxon>
        <taxon>Tracheophyta</taxon>
        <taxon>Spermatophyta</taxon>
        <taxon>Magnoliopsida</taxon>
        <taxon>Liliopsida</taxon>
        <taxon>Poales</taxon>
        <taxon>Poaceae</taxon>
        <taxon>BOP clade</taxon>
        <taxon>Oryzoideae</taxon>
        <taxon>Oryzeae</taxon>
        <taxon>Zizaniinae</taxon>
        <taxon>Zizania</taxon>
    </lineage>
</organism>
<dbReference type="EMBL" id="JAAALK010000287">
    <property type="protein sequence ID" value="KAG8060626.1"/>
    <property type="molecule type" value="Genomic_DNA"/>
</dbReference>
<dbReference type="AlphaFoldDB" id="A0A8J5RUR6"/>
<protein>
    <submittedName>
        <fullName evidence="1">Uncharacterized protein</fullName>
    </submittedName>
</protein>
<sequence length="130" mass="14392">MCANPSPFAGTSTSPTLLLLVLNPTRLSSPTPEIPRASAVADGASPSLPSLRARWRRRRRRPPVWSSRDAATSRLISIASSRSRLARRFGEPTRLPSFHLPLSRYEGLTARVSEKGKFSIELNPKPTFRN</sequence>
<comment type="caution">
    <text evidence="1">The sequence shown here is derived from an EMBL/GenBank/DDBJ whole genome shotgun (WGS) entry which is preliminary data.</text>
</comment>
<evidence type="ECO:0000313" key="1">
    <source>
        <dbReference type="EMBL" id="KAG8060626.1"/>
    </source>
</evidence>
<evidence type="ECO:0000313" key="2">
    <source>
        <dbReference type="Proteomes" id="UP000729402"/>
    </source>
</evidence>
<reference evidence="1" key="1">
    <citation type="journal article" date="2021" name="bioRxiv">
        <title>Whole Genome Assembly and Annotation of Northern Wild Rice, Zizania palustris L., Supports a Whole Genome Duplication in the Zizania Genus.</title>
        <authorList>
            <person name="Haas M."/>
            <person name="Kono T."/>
            <person name="Macchietto M."/>
            <person name="Millas R."/>
            <person name="McGilp L."/>
            <person name="Shao M."/>
            <person name="Duquette J."/>
            <person name="Hirsch C.N."/>
            <person name="Kimball J."/>
        </authorList>
    </citation>
    <scope>NUCLEOTIDE SEQUENCE</scope>
    <source>
        <tissue evidence="1">Fresh leaf tissue</tissue>
    </source>
</reference>
<dbReference type="Proteomes" id="UP000729402">
    <property type="component" value="Unassembled WGS sequence"/>
</dbReference>
<proteinExistence type="predicted"/>
<gene>
    <name evidence="1" type="ORF">GUJ93_ZPchr0002g24275</name>
</gene>
<keyword evidence="2" id="KW-1185">Reference proteome</keyword>